<evidence type="ECO:0000259" key="3">
    <source>
        <dbReference type="PROSITE" id="PS50887"/>
    </source>
</evidence>
<comment type="cofactor">
    <cofactor evidence="1">
        <name>Mg(2+)</name>
        <dbReference type="ChEBI" id="CHEBI:18420"/>
    </cofactor>
</comment>
<proteinExistence type="predicted"/>
<dbReference type="SMART" id="SM00065">
    <property type="entry name" value="GAF"/>
    <property type="match status" value="2"/>
</dbReference>
<dbReference type="OrthoDB" id="9804951at2"/>
<dbReference type="EMBL" id="FXWH01000001">
    <property type="protein sequence ID" value="SMQ59061.1"/>
    <property type="molecule type" value="Genomic_DNA"/>
</dbReference>
<dbReference type="PANTHER" id="PTHR44757">
    <property type="entry name" value="DIGUANYLATE CYCLASE DGCP"/>
    <property type="match status" value="1"/>
</dbReference>
<reference evidence="5" key="1">
    <citation type="submission" date="2017-04" db="EMBL/GenBank/DDBJ databases">
        <authorList>
            <person name="Varghese N."/>
            <person name="Submissions S."/>
        </authorList>
    </citation>
    <scope>NUCLEOTIDE SEQUENCE [LARGE SCALE GENOMIC DNA]</scope>
</reference>
<dbReference type="GO" id="GO:0003824">
    <property type="term" value="F:catalytic activity"/>
    <property type="evidence" value="ECO:0007669"/>
    <property type="project" value="UniProtKB-ARBA"/>
</dbReference>
<name>A0A1Y6ECW9_9GAMM</name>
<dbReference type="InterPro" id="IPR029787">
    <property type="entry name" value="Nucleotide_cyclase"/>
</dbReference>
<dbReference type="PANTHER" id="PTHR44757:SF2">
    <property type="entry name" value="BIOFILM ARCHITECTURE MAINTENANCE PROTEIN MBAA"/>
    <property type="match status" value="1"/>
</dbReference>
<dbReference type="PROSITE" id="PS50887">
    <property type="entry name" value="GGDEF"/>
    <property type="match status" value="1"/>
</dbReference>
<dbReference type="PROSITE" id="PS50883">
    <property type="entry name" value="EAL"/>
    <property type="match status" value="1"/>
</dbReference>
<feature type="domain" description="GGDEF" evidence="3">
    <location>
        <begin position="465"/>
        <end position="598"/>
    </location>
</feature>
<dbReference type="InterPro" id="IPR029016">
    <property type="entry name" value="GAF-like_dom_sf"/>
</dbReference>
<dbReference type="InterPro" id="IPR001633">
    <property type="entry name" value="EAL_dom"/>
</dbReference>
<organism evidence="4 5">
    <name type="scientific">Pseudidiomarina planktonica</name>
    <dbReference type="NCBI Taxonomy" id="1323738"/>
    <lineage>
        <taxon>Bacteria</taxon>
        <taxon>Pseudomonadati</taxon>
        <taxon>Pseudomonadota</taxon>
        <taxon>Gammaproteobacteria</taxon>
        <taxon>Alteromonadales</taxon>
        <taxon>Idiomarinaceae</taxon>
        <taxon>Pseudidiomarina</taxon>
    </lineage>
</organism>
<evidence type="ECO:0000256" key="1">
    <source>
        <dbReference type="ARBA" id="ARBA00001946"/>
    </source>
</evidence>
<protein>
    <submittedName>
        <fullName evidence="4">Diguanylate cyclase/phosphodiesterase with GAF sensor</fullName>
    </submittedName>
</protein>
<dbReference type="Proteomes" id="UP000194450">
    <property type="component" value="Unassembled WGS sequence"/>
</dbReference>
<keyword evidence="5" id="KW-1185">Reference proteome</keyword>
<dbReference type="NCBIfam" id="TIGR00254">
    <property type="entry name" value="GGDEF"/>
    <property type="match status" value="1"/>
</dbReference>
<sequence>MTTKTNPNHHDLARKQKVIDRLKKLTVKYRQAEVVQKALFRISELAASVRDMSHFYPSVHAIIGELMSSKNFYICLYDQSEGIVKFVYFVDEYDEMDIFDQLPVADLSRGLTGYILRTGKPFLCTTDAFDELKARGEVESMGAAPVDWLGVPLTSGQNVLGAMVVQSYNEEVRYDESDKELLTFVSQHVVNALERLQQREMMQNEIAHQTAELRHANESLMKEISVRERAERQTAVLFAISELTNISENMDSFYQSLHKEIGTLIHAENFFLGLLTDDKKHLQFPYYADQADKKGSRRRLGRGMTEYVIRTKSPSFIDRAKYQKLVKAGEIEHDSKYGKPPAQWLGSPLMMNDEVFGVLAVQSYEEEFVYQQEDLELLNFVSQHVAVAIERKRNAEEIQRVNAFLEKKVAERTEELVGEIERRKKIEAKLYHDAHHDTLTGLPNRAFFTERLQHALNHKKRHPKDNFAVLFVDLDRFKNINDTLGHSAGDRFLLEVSRRIGDCVRENDTVARLGGDEFVILLDSMYSIEDAKDVAARIIEKMRQPFNFSGSEHYSGASIGIAECKSETDSAERLLRDADAAMYHAKGLGRGRFVLFEDSIHQGLVASINQETALRQAHLNKDFRVYHQPIVELETGAIKGLEALLRWQRGKELVSAEQFVQQAEKSGLIINLDRWMLQQSCELLKTRAKQKVETPYLHVNLSVSHLVKSAYVRELIKIVETAGIEPSQLVFEFTETELISHGKRTLSSLRTLSEFGIKLALDDFGRGSGPLQVVYTYPFDFLKLDQQFVAHLIDSDRAQAMVRNVVALCADLGISIYAEGIETKQQQALLLELGVRFGQGEHTGLARLLKSPTEVLSDCA</sequence>
<dbReference type="SMART" id="SM00267">
    <property type="entry name" value="GGDEF"/>
    <property type="match status" value="1"/>
</dbReference>
<dbReference type="CDD" id="cd01949">
    <property type="entry name" value="GGDEF"/>
    <property type="match status" value="1"/>
</dbReference>
<dbReference type="InterPro" id="IPR000160">
    <property type="entry name" value="GGDEF_dom"/>
</dbReference>
<evidence type="ECO:0000313" key="5">
    <source>
        <dbReference type="Proteomes" id="UP000194450"/>
    </source>
</evidence>
<dbReference type="Gene3D" id="3.20.20.450">
    <property type="entry name" value="EAL domain"/>
    <property type="match status" value="1"/>
</dbReference>
<dbReference type="Pfam" id="PF00563">
    <property type="entry name" value="EAL"/>
    <property type="match status" value="1"/>
</dbReference>
<dbReference type="SMART" id="SM00052">
    <property type="entry name" value="EAL"/>
    <property type="match status" value="1"/>
</dbReference>
<dbReference type="AlphaFoldDB" id="A0A1Y6ECW9"/>
<dbReference type="CDD" id="cd01948">
    <property type="entry name" value="EAL"/>
    <property type="match status" value="1"/>
</dbReference>
<dbReference type="Gene3D" id="3.30.450.40">
    <property type="match status" value="2"/>
</dbReference>
<dbReference type="SUPFAM" id="SSF55073">
    <property type="entry name" value="Nucleotide cyclase"/>
    <property type="match status" value="1"/>
</dbReference>
<dbReference type="Pfam" id="PF00990">
    <property type="entry name" value="GGDEF"/>
    <property type="match status" value="1"/>
</dbReference>
<evidence type="ECO:0000259" key="2">
    <source>
        <dbReference type="PROSITE" id="PS50883"/>
    </source>
</evidence>
<dbReference type="FunFam" id="3.30.70.270:FF:000001">
    <property type="entry name" value="Diguanylate cyclase domain protein"/>
    <property type="match status" value="1"/>
</dbReference>
<dbReference type="InterPro" id="IPR035919">
    <property type="entry name" value="EAL_sf"/>
</dbReference>
<dbReference type="Gene3D" id="3.30.70.270">
    <property type="match status" value="1"/>
</dbReference>
<dbReference type="InterPro" id="IPR003018">
    <property type="entry name" value="GAF"/>
</dbReference>
<accession>A0A1Y6ECW9</accession>
<feature type="domain" description="EAL" evidence="2">
    <location>
        <begin position="607"/>
        <end position="860"/>
    </location>
</feature>
<evidence type="ECO:0000313" key="4">
    <source>
        <dbReference type="EMBL" id="SMQ59061.1"/>
    </source>
</evidence>
<dbReference type="SUPFAM" id="SSF141868">
    <property type="entry name" value="EAL domain-like"/>
    <property type="match status" value="1"/>
</dbReference>
<dbReference type="InterPro" id="IPR043128">
    <property type="entry name" value="Rev_trsase/Diguanyl_cyclase"/>
</dbReference>
<dbReference type="RefSeq" id="WP_086433408.1">
    <property type="nucleotide sequence ID" value="NZ_FXWH01000001.1"/>
</dbReference>
<dbReference type="Pfam" id="PF13185">
    <property type="entry name" value="GAF_2"/>
    <property type="match status" value="2"/>
</dbReference>
<dbReference type="InterPro" id="IPR052155">
    <property type="entry name" value="Biofilm_reg_signaling"/>
</dbReference>
<gene>
    <name evidence="4" type="ORF">SAMN06297229_0210</name>
</gene>
<dbReference type="SUPFAM" id="SSF55781">
    <property type="entry name" value="GAF domain-like"/>
    <property type="match status" value="2"/>
</dbReference>